<keyword evidence="1" id="KW-0812">Transmembrane</keyword>
<gene>
    <name evidence="2" type="ORF">FGO68_gene15380</name>
</gene>
<keyword evidence="3" id="KW-1185">Reference proteome</keyword>
<name>A0A8J8NC69_HALGN</name>
<feature type="transmembrane region" description="Helical" evidence="1">
    <location>
        <begin position="20"/>
        <end position="39"/>
    </location>
</feature>
<evidence type="ECO:0000313" key="2">
    <source>
        <dbReference type="EMBL" id="TNV72207.1"/>
    </source>
</evidence>
<evidence type="ECO:0000256" key="1">
    <source>
        <dbReference type="SAM" id="Phobius"/>
    </source>
</evidence>
<dbReference type="Proteomes" id="UP000785679">
    <property type="component" value="Unassembled WGS sequence"/>
</dbReference>
<protein>
    <recommendedName>
        <fullName evidence="4">Very-long-chain (3R)-3-hydroxyacyl-CoA dehydratase</fullName>
    </recommendedName>
</protein>
<keyword evidence="1" id="KW-1133">Transmembrane helix</keyword>
<feature type="transmembrane region" description="Helical" evidence="1">
    <location>
        <begin position="85"/>
        <end position="104"/>
    </location>
</feature>
<sequence>MNNHQLEFGETKLKLSKFWLMLHNSFQIFGCVFILYRIFHEGPVADFTGVYSKEDTKIERIFKWLELAPFLELVHHLIGISKMKTHIFVGMLINIWILAICHALDYHQMRAEDYPPFLQCLQCYGPQV</sequence>
<accession>A0A8J8NC69</accession>
<comment type="caution">
    <text evidence="2">The sequence shown here is derived from an EMBL/GenBank/DDBJ whole genome shotgun (WGS) entry which is preliminary data.</text>
</comment>
<proteinExistence type="predicted"/>
<organism evidence="2 3">
    <name type="scientific">Halteria grandinella</name>
    <dbReference type="NCBI Taxonomy" id="5974"/>
    <lineage>
        <taxon>Eukaryota</taxon>
        <taxon>Sar</taxon>
        <taxon>Alveolata</taxon>
        <taxon>Ciliophora</taxon>
        <taxon>Intramacronucleata</taxon>
        <taxon>Spirotrichea</taxon>
        <taxon>Stichotrichia</taxon>
        <taxon>Sporadotrichida</taxon>
        <taxon>Halteriidae</taxon>
        <taxon>Halteria</taxon>
    </lineage>
</organism>
<evidence type="ECO:0008006" key="4">
    <source>
        <dbReference type="Google" id="ProtNLM"/>
    </source>
</evidence>
<keyword evidence="1" id="KW-0472">Membrane</keyword>
<dbReference type="EMBL" id="RRYP01023630">
    <property type="protein sequence ID" value="TNV72207.1"/>
    <property type="molecule type" value="Genomic_DNA"/>
</dbReference>
<evidence type="ECO:0000313" key="3">
    <source>
        <dbReference type="Proteomes" id="UP000785679"/>
    </source>
</evidence>
<reference evidence="2" key="1">
    <citation type="submission" date="2019-06" db="EMBL/GenBank/DDBJ databases">
        <authorList>
            <person name="Zheng W."/>
        </authorList>
    </citation>
    <scope>NUCLEOTIDE SEQUENCE</scope>
    <source>
        <strain evidence="2">QDHG01</strain>
    </source>
</reference>
<dbReference type="AlphaFoldDB" id="A0A8J8NC69"/>
<dbReference type="OrthoDB" id="46988at2759"/>